<sequence>MRWIKGMAVVGAAVLLTAQSWAAAAASVEAPASIKAKKILTFCSDLENPPAEGIADDGVTPKGAAVDMMNDIATSMGVAAKIDNYQFSGLFAALDTGKCDLAVASLGKTPERAQRYELVDYWRFGSGLLVPTGNPKHLTRFEDLSGKRVAVLLGSNNSKALHKISDDLKVSGRHPIDIVELGTNAVAFQDLSLGRVDALVSDTVVMNYYMSRSRGRFSIGGVPVPPKTMSIAIPKGNVDLKNAVQAAIDKMNASGGMTQLIKRWGIENGVVACNSAHPCP</sequence>
<dbReference type="AlphaFoldDB" id="A0A2T3XK13"/>
<comment type="caution">
    <text evidence="4">The sequence shown here is derived from an EMBL/GenBank/DDBJ whole genome shotgun (WGS) entry which is preliminary data.</text>
</comment>
<name>A0A2T3XK13_9BURK</name>
<evidence type="ECO:0000313" key="4">
    <source>
        <dbReference type="EMBL" id="PTB16802.1"/>
    </source>
</evidence>
<protein>
    <submittedName>
        <fullName evidence="4">ABC transporter substrate-binding protein</fullName>
    </submittedName>
</protein>
<dbReference type="PANTHER" id="PTHR35936">
    <property type="entry name" value="MEMBRANE-BOUND LYTIC MUREIN TRANSGLYCOSYLASE F"/>
    <property type="match status" value="1"/>
</dbReference>
<dbReference type="CDD" id="cd01004">
    <property type="entry name" value="PBP2_MidA_like"/>
    <property type="match status" value="1"/>
</dbReference>
<evidence type="ECO:0000256" key="1">
    <source>
        <dbReference type="ARBA" id="ARBA00022729"/>
    </source>
</evidence>
<evidence type="ECO:0000259" key="3">
    <source>
        <dbReference type="SMART" id="SM00062"/>
    </source>
</evidence>
<dbReference type="SMART" id="SM00062">
    <property type="entry name" value="PBPb"/>
    <property type="match status" value="1"/>
</dbReference>
<feature type="chain" id="PRO_5015628886" evidence="2">
    <location>
        <begin position="23"/>
        <end position="280"/>
    </location>
</feature>
<dbReference type="Gene3D" id="3.40.190.10">
    <property type="entry name" value="Periplasmic binding protein-like II"/>
    <property type="match status" value="2"/>
</dbReference>
<organism evidence="4 5">
    <name type="scientific">Trinickia symbiotica</name>
    <dbReference type="NCBI Taxonomy" id="863227"/>
    <lineage>
        <taxon>Bacteria</taxon>
        <taxon>Pseudomonadati</taxon>
        <taxon>Pseudomonadota</taxon>
        <taxon>Betaproteobacteria</taxon>
        <taxon>Burkholderiales</taxon>
        <taxon>Burkholderiaceae</taxon>
        <taxon>Trinickia</taxon>
    </lineage>
</organism>
<accession>A0A2T3XK13</accession>
<dbReference type="PANTHER" id="PTHR35936:SF17">
    <property type="entry name" value="ARGININE-BINDING EXTRACELLULAR PROTEIN ARTP"/>
    <property type="match status" value="1"/>
</dbReference>
<dbReference type="RefSeq" id="WP_107154416.1">
    <property type="nucleotide sequence ID" value="NZ_PYUC01000029.1"/>
</dbReference>
<evidence type="ECO:0000313" key="5">
    <source>
        <dbReference type="Proteomes" id="UP000240638"/>
    </source>
</evidence>
<reference evidence="4 5" key="1">
    <citation type="submission" date="2018-03" db="EMBL/GenBank/DDBJ databases">
        <title>Whole genome analyses suggest that Burkholderia sensu lato contains two further novel genera in the rhizoxinica-symbiotica group Mycetohabitans gen. nov., and Trinickia gen. nov.: implications for the evolution of diazotrophy and nodulation in the Burkholderiaceae.</title>
        <authorList>
            <person name="Estrada De Los Santos P."/>
            <person name="Palmer M."/>
            <person name="Chavez-Ramirez B."/>
            <person name="Steenkamp E.T."/>
            <person name="Hirsch A.M."/>
            <person name="Manyaka P."/>
            <person name="Maluk M."/>
            <person name="Lafos M."/>
            <person name="Crook M."/>
            <person name="Gross E."/>
            <person name="Simon M.F."/>
            <person name="Bueno Dos Reis Junior F."/>
            <person name="Poole P.S."/>
            <person name="Venter S.N."/>
            <person name="James E.K."/>
        </authorList>
    </citation>
    <scope>NUCLEOTIDE SEQUENCE [LARGE SCALE GENOMIC DNA]</scope>
    <source>
        <strain evidence="4 5">JPY-366</strain>
    </source>
</reference>
<feature type="domain" description="Solute-binding protein family 3/N-terminal" evidence="3">
    <location>
        <begin position="39"/>
        <end position="268"/>
    </location>
</feature>
<dbReference type="EMBL" id="PYUC01000029">
    <property type="protein sequence ID" value="PTB16802.1"/>
    <property type="molecule type" value="Genomic_DNA"/>
</dbReference>
<dbReference type="SUPFAM" id="SSF53850">
    <property type="entry name" value="Periplasmic binding protein-like II"/>
    <property type="match status" value="1"/>
</dbReference>
<dbReference type="Pfam" id="PF00497">
    <property type="entry name" value="SBP_bac_3"/>
    <property type="match status" value="1"/>
</dbReference>
<gene>
    <name evidence="4" type="ORF">C9I57_31430</name>
</gene>
<evidence type="ECO:0000256" key="2">
    <source>
        <dbReference type="SAM" id="SignalP"/>
    </source>
</evidence>
<feature type="signal peptide" evidence="2">
    <location>
        <begin position="1"/>
        <end position="22"/>
    </location>
</feature>
<dbReference type="InterPro" id="IPR001638">
    <property type="entry name" value="Solute-binding_3/MltF_N"/>
</dbReference>
<keyword evidence="1 2" id="KW-0732">Signal</keyword>
<dbReference type="Proteomes" id="UP000240638">
    <property type="component" value="Unassembled WGS sequence"/>
</dbReference>
<proteinExistence type="predicted"/>